<keyword evidence="3" id="KW-1185">Reference proteome</keyword>
<accession>A0ABN0NWZ9</accession>
<proteinExistence type="predicted"/>
<keyword evidence="1" id="KW-0802">TPR repeat</keyword>
<evidence type="ECO:0000256" key="1">
    <source>
        <dbReference type="PROSITE-ProRule" id="PRU00339"/>
    </source>
</evidence>
<dbReference type="PROSITE" id="PS50005">
    <property type="entry name" value="TPR"/>
    <property type="match status" value="1"/>
</dbReference>
<dbReference type="InterPro" id="IPR011990">
    <property type="entry name" value="TPR-like_helical_dom_sf"/>
</dbReference>
<dbReference type="Pfam" id="PF13432">
    <property type="entry name" value="TPR_16"/>
    <property type="match status" value="1"/>
</dbReference>
<dbReference type="SMART" id="SM00028">
    <property type="entry name" value="TPR"/>
    <property type="match status" value="4"/>
</dbReference>
<organism evidence="2 3">
    <name type="scientific">Treponema lecithinolyticum ATCC 700332</name>
    <dbReference type="NCBI Taxonomy" id="1321815"/>
    <lineage>
        <taxon>Bacteria</taxon>
        <taxon>Pseudomonadati</taxon>
        <taxon>Spirochaetota</taxon>
        <taxon>Spirochaetia</taxon>
        <taxon>Spirochaetales</taxon>
        <taxon>Treponemataceae</taxon>
        <taxon>Treponema</taxon>
    </lineage>
</organism>
<evidence type="ECO:0000313" key="3">
    <source>
        <dbReference type="Proteomes" id="UP000016649"/>
    </source>
</evidence>
<dbReference type="PANTHER" id="PTHR12558">
    <property type="entry name" value="CELL DIVISION CYCLE 16,23,27"/>
    <property type="match status" value="1"/>
</dbReference>
<reference evidence="2 3" key="1">
    <citation type="submission" date="2013-08" db="EMBL/GenBank/DDBJ databases">
        <authorList>
            <person name="Weinstock G."/>
            <person name="Sodergren E."/>
            <person name="Wylie T."/>
            <person name="Fulton L."/>
            <person name="Fulton R."/>
            <person name="Fronick C."/>
            <person name="O'Laughlin M."/>
            <person name="Godfrey J."/>
            <person name="Miner T."/>
            <person name="Herter B."/>
            <person name="Appelbaum E."/>
            <person name="Cordes M."/>
            <person name="Lek S."/>
            <person name="Wollam A."/>
            <person name="Pepin K.H."/>
            <person name="Palsikar V.B."/>
            <person name="Mitreva M."/>
            <person name="Wilson R.K."/>
        </authorList>
    </citation>
    <scope>NUCLEOTIDE SEQUENCE [LARGE SCALE GENOMIC DNA]</scope>
    <source>
        <strain evidence="2 3">ATCC 700332</strain>
    </source>
</reference>
<sequence>MAETLRDGIELYRCGKYTDALTLFLSLPSSDANTGEHNAGGFELAYYIGLTYARLHNYDEAILYLEQVVTASAPLERVNQCRFALAVIYTLTGKARLADLELNQLLDAGYQTAEVHAALAYVEWEHKHSEQTIEHYERALELNPNSPTALNGLGYVLACEGKDLTRALSLCKRAVDIRPNSPAFLDSLGWVYYKLGLLREARSYIKRAKDKGERSTEIETHYKTVCRDAAIKREYGRYGGAGA</sequence>
<gene>
    <name evidence="2" type="ORF">HMPREF9193_01617</name>
</gene>
<name>A0ABN0NWZ9_TRELE</name>
<dbReference type="Proteomes" id="UP000016649">
    <property type="component" value="Unassembled WGS sequence"/>
</dbReference>
<comment type="caution">
    <text evidence="2">The sequence shown here is derived from an EMBL/GenBank/DDBJ whole genome shotgun (WGS) entry which is preliminary data.</text>
</comment>
<dbReference type="Pfam" id="PF13181">
    <property type="entry name" value="TPR_8"/>
    <property type="match status" value="1"/>
</dbReference>
<protein>
    <submittedName>
        <fullName evidence="2">Tetratricopeptide repeat protein</fullName>
    </submittedName>
</protein>
<dbReference type="SUPFAM" id="SSF81901">
    <property type="entry name" value="HCP-like"/>
    <property type="match status" value="1"/>
</dbReference>
<dbReference type="RefSeq" id="WP_021687818.1">
    <property type="nucleotide sequence ID" value="NZ_KI260569.1"/>
</dbReference>
<dbReference type="PANTHER" id="PTHR12558:SF13">
    <property type="entry name" value="CELL DIVISION CYCLE PROTEIN 27 HOMOLOG"/>
    <property type="match status" value="1"/>
</dbReference>
<feature type="repeat" description="TPR" evidence="1">
    <location>
        <begin position="113"/>
        <end position="146"/>
    </location>
</feature>
<dbReference type="EMBL" id="AWVH01000039">
    <property type="protein sequence ID" value="ERJ91959.1"/>
    <property type="molecule type" value="Genomic_DNA"/>
</dbReference>
<evidence type="ECO:0000313" key="2">
    <source>
        <dbReference type="EMBL" id="ERJ91959.1"/>
    </source>
</evidence>
<dbReference type="Gene3D" id="1.25.40.10">
    <property type="entry name" value="Tetratricopeptide repeat domain"/>
    <property type="match status" value="1"/>
</dbReference>
<dbReference type="InterPro" id="IPR019734">
    <property type="entry name" value="TPR_rpt"/>
</dbReference>